<dbReference type="STRING" id="927083.DB32_007205"/>
<dbReference type="AlphaFoldDB" id="A0A0F6W8B2"/>
<keyword evidence="2" id="KW-1185">Reference proteome</keyword>
<dbReference type="KEGG" id="samy:DB32_007205"/>
<dbReference type="Proteomes" id="UP000034883">
    <property type="component" value="Chromosome"/>
</dbReference>
<dbReference type="EMBL" id="CP011125">
    <property type="protein sequence ID" value="AKF10056.1"/>
    <property type="molecule type" value="Genomic_DNA"/>
</dbReference>
<name>A0A0F6W8B2_9BACT</name>
<gene>
    <name evidence="1" type="ORF">DB32_007205</name>
</gene>
<sequence>MDGAARMVTPLATTSSERAGIASGVDCARASATKAMAIATAHIDARRIAPSMP</sequence>
<reference evidence="1 2" key="1">
    <citation type="submission" date="2015-03" db="EMBL/GenBank/DDBJ databases">
        <title>Genome assembly of Sandaracinus amylolyticus DSM 53668.</title>
        <authorList>
            <person name="Sharma G."/>
            <person name="Subramanian S."/>
        </authorList>
    </citation>
    <scope>NUCLEOTIDE SEQUENCE [LARGE SCALE GENOMIC DNA]</scope>
    <source>
        <strain evidence="1 2">DSM 53668</strain>
    </source>
</reference>
<organism evidence="1 2">
    <name type="scientific">Sandaracinus amylolyticus</name>
    <dbReference type="NCBI Taxonomy" id="927083"/>
    <lineage>
        <taxon>Bacteria</taxon>
        <taxon>Pseudomonadati</taxon>
        <taxon>Myxococcota</taxon>
        <taxon>Polyangia</taxon>
        <taxon>Polyangiales</taxon>
        <taxon>Sandaracinaceae</taxon>
        <taxon>Sandaracinus</taxon>
    </lineage>
</organism>
<accession>A0A0F6W8B2</accession>
<evidence type="ECO:0000313" key="2">
    <source>
        <dbReference type="Proteomes" id="UP000034883"/>
    </source>
</evidence>
<proteinExistence type="predicted"/>
<evidence type="ECO:0000313" key="1">
    <source>
        <dbReference type="EMBL" id="AKF10056.1"/>
    </source>
</evidence>
<protein>
    <submittedName>
        <fullName evidence="1">Uncharacterized protein</fullName>
    </submittedName>
</protein>